<name>A0ABQ4YUV8_9ASTR</name>
<evidence type="ECO:0000313" key="2">
    <source>
        <dbReference type="Proteomes" id="UP001151760"/>
    </source>
</evidence>
<reference evidence="1" key="2">
    <citation type="submission" date="2022-01" db="EMBL/GenBank/DDBJ databases">
        <authorList>
            <person name="Yamashiro T."/>
            <person name="Shiraishi A."/>
            <person name="Satake H."/>
            <person name="Nakayama K."/>
        </authorList>
    </citation>
    <scope>NUCLEOTIDE SEQUENCE</scope>
</reference>
<dbReference type="EMBL" id="BQNB010010695">
    <property type="protein sequence ID" value="GJS80761.1"/>
    <property type="molecule type" value="Genomic_DNA"/>
</dbReference>
<gene>
    <name evidence="1" type="ORF">Tco_0730642</name>
</gene>
<organism evidence="1 2">
    <name type="scientific">Tanacetum coccineum</name>
    <dbReference type="NCBI Taxonomy" id="301880"/>
    <lineage>
        <taxon>Eukaryota</taxon>
        <taxon>Viridiplantae</taxon>
        <taxon>Streptophyta</taxon>
        <taxon>Embryophyta</taxon>
        <taxon>Tracheophyta</taxon>
        <taxon>Spermatophyta</taxon>
        <taxon>Magnoliopsida</taxon>
        <taxon>eudicotyledons</taxon>
        <taxon>Gunneridae</taxon>
        <taxon>Pentapetalae</taxon>
        <taxon>asterids</taxon>
        <taxon>campanulids</taxon>
        <taxon>Asterales</taxon>
        <taxon>Asteraceae</taxon>
        <taxon>Asteroideae</taxon>
        <taxon>Anthemideae</taxon>
        <taxon>Anthemidinae</taxon>
        <taxon>Tanacetum</taxon>
    </lineage>
</organism>
<dbReference type="Proteomes" id="UP001151760">
    <property type="component" value="Unassembled WGS sequence"/>
</dbReference>
<evidence type="ECO:0000313" key="1">
    <source>
        <dbReference type="EMBL" id="GJS80761.1"/>
    </source>
</evidence>
<comment type="caution">
    <text evidence="1">The sequence shown here is derived from an EMBL/GenBank/DDBJ whole genome shotgun (WGS) entry which is preliminary data.</text>
</comment>
<protein>
    <submittedName>
        <fullName evidence="1">Uncharacterized protein</fullName>
    </submittedName>
</protein>
<proteinExistence type="predicted"/>
<keyword evidence="2" id="KW-1185">Reference proteome</keyword>
<reference evidence="1" key="1">
    <citation type="journal article" date="2022" name="Int. J. Mol. Sci.">
        <title>Draft Genome of Tanacetum Coccineum: Genomic Comparison of Closely Related Tanacetum-Family Plants.</title>
        <authorList>
            <person name="Yamashiro T."/>
            <person name="Shiraishi A."/>
            <person name="Nakayama K."/>
            <person name="Satake H."/>
        </authorList>
    </citation>
    <scope>NUCLEOTIDE SEQUENCE</scope>
</reference>
<sequence length="440" mass="49008">MASMNTRLNIEKLNENIIQKHGGSKQVRLKKLGSKQVGFKQLGHKQVGFKQLGPGVETGVHGVHDAKRVWFEVELQGAQGDRKAEVFQEKVHLGIKVGANITVTGVPGQEGAEGNVAEKKKVKESMKANLGKLLKYKAWSPWEYNDFKTSFLRWNCRDSRDRKASFSVKEQEKVHLGIKVGANIMVTGVPGQEGAKGNVAKKKKVKESMKANLGKLLKYKPGLNKGVPNFEVLIETKKKDVADKEEKATKCWIPKDPFTLFHQEYTATPANRPAAEHGMSIESSSITECSSSSVSNCEDDFEIVKVRDHVGFYVVGKDGTRTWYPDILAHGEKPIQGTQFVSVDQAYSFYVAYGKKAGFDVRRGGEYKAVGFVDATTKYFHCSREGFLPNTKEKSGVNSLDVDISEHSEVSDGFERFIYNCESVILSNQYLFNNIVLLNV</sequence>
<accession>A0ABQ4YUV8</accession>